<dbReference type="EMBL" id="SWAU01000480">
    <property type="protein sequence ID" value="TKA94063.1"/>
    <property type="molecule type" value="Genomic_DNA"/>
</dbReference>
<gene>
    <name evidence="1" type="ORF">FAZ78_24375</name>
</gene>
<evidence type="ECO:0000313" key="1">
    <source>
        <dbReference type="EMBL" id="TKA94063.1"/>
    </source>
</evidence>
<sequence length="146" mass="14865">MPLADVHVARDAGPIRWLARMATSNATRGGVSVRQVGIPATAAERGAFLRDWIARNRMRLSLGLGSLVLVLPLAATAATEANHVAVGEIEGVASARLLEDGSLRVTMKDGRVLKIAAEHLRIGPDGGIAVSEAAAAALGGSADGAG</sequence>
<evidence type="ECO:0000313" key="2">
    <source>
        <dbReference type="Proteomes" id="UP000306340"/>
    </source>
</evidence>
<comment type="caution">
    <text evidence="1">The sequence shown here is derived from an EMBL/GenBank/DDBJ whole genome shotgun (WGS) entry which is preliminary data.</text>
</comment>
<dbReference type="Proteomes" id="UP000306340">
    <property type="component" value="Unassembled WGS sequence"/>
</dbReference>
<proteinExistence type="predicted"/>
<accession>A0A4U0YY79</accession>
<name>A0A4U0YY79_9RHOB</name>
<feature type="non-terminal residue" evidence="1">
    <location>
        <position position="146"/>
    </location>
</feature>
<organism evidence="1 2">
    <name type="scientific">Cereibacter changlensis</name>
    <dbReference type="NCBI Taxonomy" id="402884"/>
    <lineage>
        <taxon>Bacteria</taxon>
        <taxon>Pseudomonadati</taxon>
        <taxon>Pseudomonadota</taxon>
        <taxon>Alphaproteobacteria</taxon>
        <taxon>Rhodobacterales</taxon>
        <taxon>Paracoccaceae</taxon>
        <taxon>Cereibacter</taxon>
    </lineage>
</organism>
<protein>
    <submittedName>
        <fullName evidence="1">Uncharacterized protein</fullName>
    </submittedName>
</protein>
<reference evidence="1 2" key="1">
    <citation type="submission" date="2019-04" db="EMBL/GenBank/DDBJ databases">
        <title>Crypto-aerobic microbial life in anoxic (sulfidic) marine sediments.</title>
        <authorList>
            <person name="Bhattacharya S."/>
            <person name="Roy C."/>
            <person name="Mondal N."/>
            <person name="Sarkar J."/>
            <person name="Mandal S."/>
            <person name="Rameez M.J."/>
            <person name="Ghosh W."/>
        </authorList>
    </citation>
    <scope>NUCLEOTIDE SEQUENCE [LARGE SCALE GENOMIC DNA]</scope>
    <source>
        <strain evidence="1 2">SBBC</strain>
    </source>
</reference>
<dbReference type="RefSeq" id="WP_136794733.1">
    <property type="nucleotide sequence ID" value="NZ_SWAU01000480.1"/>
</dbReference>
<dbReference type="AlphaFoldDB" id="A0A4U0YY79"/>